<evidence type="ECO:0000256" key="10">
    <source>
        <dbReference type="ARBA" id="ARBA00022723"/>
    </source>
</evidence>
<dbReference type="Proteomes" id="UP000471521">
    <property type="component" value="Unassembled WGS sequence"/>
</dbReference>
<evidence type="ECO:0000256" key="8">
    <source>
        <dbReference type="ARBA" id="ARBA00022679"/>
    </source>
</evidence>
<keyword evidence="10" id="KW-0479">Metal-binding</keyword>
<keyword evidence="8 22" id="KW-0808">Transferase</keyword>
<feature type="transmembrane region" description="Helical" evidence="18">
    <location>
        <begin position="152"/>
        <end position="169"/>
    </location>
</feature>
<evidence type="ECO:0000256" key="12">
    <source>
        <dbReference type="ARBA" id="ARBA00022989"/>
    </source>
</evidence>
<dbReference type="GO" id="GO:0004576">
    <property type="term" value="F:oligosaccharyl transferase activity"/>
    <property type="evidence" value="ECO:0007669"/>
    <property type="project" value="InterPro"/>
</dbReference>
<dbReference type="PANTHER" id="PTHR13872">
    <property type="entry name" value="DOLICHYL-DIPHOSPHOOLIGOSACCHARIDE--PROTEIN GLYCOSYLTRANSFERASE SUBUNIT"/>
    <property type="match status" value="1"/>
</dbReference>
<keyword evidence="7" id="KW-0328">Glycosyltransferase</keyword>
<comment type="cofactor">
    <cofactor evidence="2">
        <name>Mg(2+)</name>
        <dbReference type="ChEBI" id="CHEBI:18420"/>
    </cofactor>
</comment>
<feature type="transmembrane region" description="Helical" evidence="18">
    <location>
        <begin position="334"/>
        <end position="358"/>
    </location>
</feature>
<comment type="catalytic activity">
    <reaction evidence="16">
        <text>an archaeal dolichyl phosphooligosaccharide + [protein]-L-asparagine = an archaeal dolichyl phosphate + a glycoprotein with the oligosaccharide chain attached by N-beta-D-glycosyl linkage to a protein L-asparagine.</text>
        <dbReference type="EC" id="2.4.99.21"/>
    </reaction>
</comment>
<evidence type="ECO:0000256" key="5">
    <source>
        <dbReference type="ARBA" id="ARBA00010810"/>
    </source>
</evidence>
<keyword evidence="9 18" id="KW-0812">Transmembrane</keyword>
<feature type="transmembrane region" description="Helical" evidence="18">
    <location>
        <begin position="433"/>
        <end position="452"/>
    </location>
</feature>
<evidence type="ECO:0000313" key="23">
    <source>
        <dbReference type="Proteomes" id="UP000471521"/>
    </source>
</evidence>
<organism evidence="22 23">
    <name type="scientific">Halobacterium bonnevillei</name>
    <dbReference type="NCBI Taxonomy" id="2692200"/>
    <lineage>
        <taxon>Archaea</taxon>
        <taxon>Methanobacteriati</taxon>
        <taxon>Methanobacteriota</taxon>
        <taxon>Stenosarchaea group</taxon>
        <taxon>Halobacteria</taxon>
        <taxon>Halobacteriales</taxon>
        <taxon>Halobacteriaceae</taxon>
        <taxon>Halobacterium</taxon>
    </lineage>
</organism>
<dbReference type="InterPro" id="IPR048307">
    <property type="entry name" value="STT3_N"/>
</dbReference>
<dbReference type="Pfam" id="PF22627">
    <property type="entry name" value="AglB_core-like"/>
    <property type="match status" value="1"/>
</dbReference>
<accession>A0A6B0SEU2</accession>
<evidence type="ECO:0000256" key="15">
    <source>
        <dbReference type="ARBA" id="ARBA00030679"/>
    </source>
</evidence>
<feature type="domain" description="Oligosaccharyl transferase STT3 N-terminal" evidence="19">
    <location>
        <begin position="35"/>
        <end position="319"/>
    </location>
</feature>
<dbReference type="EC" id="2.4.99.21" evidence="6"/>
<dbReference type="NCBIfam" id="TIGR04154">
    <property type="entry name" value="archaeo_STT3"/>
    <property type="match status" value="1"/>
</dbReference>
<feature type="domain" description="Archaeal glycosylation protein B peripheral" evidence="20">
    <location>
        <begin position="917"/>
        <end position="1024"/>
    </location>
</feature>
<dbReference type="EMBL" id="WUUU01000033">
    <property type="protein sequence ID" value="MXR20235.1"/>
    <property type="molecule type" value="Genomic_DNA"/>
</dbReference>
<proteinExistence type="inferred from homology"/>
<feature type="transmembrane region" description="Helical" evidence="18">
    <location>
        <begin position="513"/>
        <end position="534"/>
    </location>
</feature>
<feature type="domain" description="AglB-like core" evidence="21">
    <location>
        <begin position="613"/>
        <end position="726"/>
    </location>
</feature>
<evidence type="ECO:0000313" key="22">
    <source>
        <dbReference type="EMBL" id="MXR20235.1"/>
    </source>
</evidence>
<evidence type="ECO:0000256" key="2">
    <source>
        <dbReference type="ARBA" id="ARBA00001946"/>
    </source>
</evidence>
<keyword evidence="23" id="KW-1185">Reference proteome</keyword>
<evidence type="ECO:0000256" key="11">
    <source>
        <dbReference type="ARBA" id="ARBA00022842"/>
    </source>
</evidence>
<evidence type="ECO:0000256" key="17">
    <source>
        <dbReference type="SAM" id="MobiDB-lite"/>
    </source>
</evidence>
<dbReference type="GO" id="GO:0046872">
    <property type="term" value="F:metal ion binding"/>
    <property type="evidence" value="ECO:0007669"/>
    <property type="project" value="UniProtKB-KW"/>
</dbReference>
<evidence type="ECO:0000256" key="14">
    <source>
        <dbReference type="ARBA" id="ARBA00023211"/>
    </source>
</evidence>
<dbReference type="UniPathway" id="UPA00378"/>
<dbReference type="AlphaFoldDB" id="A0A6B0SEU2"/>
<comment type="cofactor">
    <cofactor evidence="1">
        <name>Mn(2+)</name>
        <dbReference type="ChEBI" id="CHEBI:29035"/>
    </cofactor>
</comment>
<comment type="caution">
    <text evidence="22">The sequence shown here is derived from an EMBL/GenBank/DDBJ whole genome shotgun (WGS) entry which is preliminary data.</text>
</comment>
<feature type="transmembrane region" description="Helical" evidence="18">
    <location>
        <begin position="181"/>
        <end position="201"/>
    </location>
</feature>
<protein>
    <recommendedName>
        <fullName evidence="6">dolichyl-phosphooligosaccharide-protein glycotransferase</fullName>
        <ecNumber evidence="6">2.4.99.21</ecNumber>
    </recommendedName>
    <alternativeName>
        <fullName evidence="15">Oligosaccharyl transferase</fullName>
    </alternativeName>
</protein>
<evidence type="ECO:0000256" key="9">
    <source>
        <dbReference type="ARBA" id="ARBA00022692"/>
    </source>
</evidence>
<feature type="transmembrane region" description="Helical" evidence="18">
    <location>
        <begin position="121"/>
        <end position="145"/>
    </location>
</feature>
<feature type="transmembrane region" description="Helical" evidence="18">
    <location>
        <begin position="464"/>
        <end position="483"/>
    </location>
</feature>
<dbReference type="InterPro" id="IPR054479">
    <property type="entry name" value="AglB-like_core"/>
</dbReference>
<feature type="transmembrane region" description="Helical" evidence="18">
    <location>
        <begin position="302"/>
        <end position="322"/>
    </location>
</feature>
<evidence type="ECO:0000256" key="1">
    <source>
        <dbReference type="ARBA" id="ARBA00001936"/>
    </source>
</evidence>
<keyword evidence="12 18" id="KW-1133">Transmembrane helix</keyword>
<dbReference type="Pfam" id="PF18079">
    <property type="entry name" value="AglB_L1"/>
    <property type="match status" value="1"/>
</dbReference>
<dbReference type="Pfam" id="PF02516">
    <property type="entry name" value="STT3"/>
    <property type="match status" value="1"/>
</dbReference>
<evidence type="ECO:0000256" key="7">
    <source>
        <dbReference type="ARBA" id="ARBA00022676"/>
    </source>
</evidence>
<comment type="similarity">
    <text evidence="5">Belongs to the STT3 family.</text>
</comment>
<comment type="subcellular location">
    <subcellularLocation>
        <location evidence="3">Cell membrane</location>
        <topology evidence="3">Multi-pass membrane protein</topology>
    </subcellularLocation>
</comment>
<feature type="transmembrane region" description="Helical" evidence="18">
    <location>
        <begin position="271"/>
        <end position="290"/>
    </location>
</feature>
<sequence length="1111" mass="120294">MSEKTEESRAPSLSVDTALDALEDWYHVPALGAVLAFMLWVRVQAWENFTQNGEVYFSGNDAYYHFRQVMYTVENWPATMPYDVWTGFPTGTLSGQFGTLFDQIVATAALVIGLGDPSTNTVAMTLLFAPAVFGALLAIPTYFIGKRMGGRIGGVFAAIILALLPGYFLQRSLVGAADHNGAEPLFMSLAVLGTMVALSLAEREKPVYEQFVDRDVAGLRSVVGWSVVAGVATAAYMWMWPPGILLVGIFGAFYLVKLASDYYGNTSPDHVAIVGAVSMATTGILMLLAIEESGFGVSGFTLLQPAFSFAVAFGCVFLAWFARVWDDYEYSETGYVVSVFAILLVGIGVLTVIAPSFWSTIQTNLLRFLGFSAGAETRTIGEAQPFLSRTGRYGLDLFGVVFLEYGLAFFTAMLAAGWILLRPHFSSGNLKRFAGAAVVVVVAAIVHMWPSVPSFIGGLVGLDGVLAALGIVIVALAAVIVTGDYEGEELLVVVWGAFITSAAFTQVRFNYYLVVPVVVLNAYMLKVVLAGISLDKPASQIEDINWYQVGTVVMVVLLVLVPIAAPVVADATDNESTRGSSSPITLTNEQNQRVPLQSVTEVAKRNGPGAVTSWDDAMTWMKQNTPEQGNYGGAGNADQLEYYGTYSQSGDFDYPEGSYGVMSWWDYGHWMTVEGETIPHANPFQQHATTAANFLLAQDESEARDVLENNEEDDAKMRYVAVDWKMVMPPLPSLQSGQSKFSAPVVFYDGPNNFSASDFYRQALVGSYEDGQLRGFQSYFQQSPLLKQQDYYESMMVRLYRYHGSAKAPQPVVIDWDQDGSRYRGVSNSLAIFDPETPNVQQFDTMAEAEAYVENDSTAQIGGFSDVPSEYVPALENYRLVGVSDESAAPANLWLTRSELNAQYYPSWVKLFERVEGATIEGTGPANTTLEVTANFEITEMRNDEGNAPTFPYTQRVETDENGNFELTVPYSTTGYDEYGPENGHTNVSVRSTGPYTVTSGNMTTDDLQTVKYNGTVDVSEGQVIGAEDEVSTVELERHVVDEPEGAENNTSGSESLAVPSSFDTADDSTGDGSVSAGTSGLGSVSMQSPFGAAAAFAAPALVGALARRHA</sequence>
<reference evidence="22 23" key="1">
    <citation type="submission" date="2019-12" db="EMBL/GenBank/DDBJ databases">
        <title>Isolation and characterization of three novel carbon monoxide-oxidizing members of Halobacteria from salione crusts and soils.</title>
        <authorList>
            <person name="Myers M.R."/>
            <person name="King G.M."/>
        </authorList>
    </citation>
    <scope>NUCLEOTIDE SEQUENCE [LARGE SCALE GENOMIC DNA]</scope>
    <source>
        <strain evidence="22 23">PCN9</strain>
    </source>
</reference>
<keyword evidence="13 18" id="KW-0472">Membrane</keyword>
<feature type="transmembrane region" description="Helical" evidence="18">
    <location>
        <begin position="397"/>
        <end position="421"/>
    </location>
</feature>
<dbReference type="Gene3D" id="3.40.50.12610">
    <property type="match status" value="1"/>
</dbReference>
<dbReference type="InterPro" id="IPR003674">
    <property type="entry name" value="Oligo_trans_STT3"/>
</dbReference>
<dbReference type="InterPro" id="IPR026410">
    <property type="entry name" value="OlisacTrfase_arch"/>
</dbReference>
<evidence type="ECO:0000259" key="19">
    <source>
        <dbReference type="Pfam" id="PF02516"/>
    </source>
</evidence>
<evidence type="ECO:0000256" key="18">
    <source>
        <dbReference type="SAM" id="Phobius"/>
    </source>
</evidence>
<feature type="transmembrane region" description="Helical" evidence="18">
    <location>
        <begin position="245"/>
        <end position="264"/>
    </location>
</feature>
<evidence type="ECO:0000256" key="3">
    <source>
        <dbReference type="ARBA" id="ARBA00004651"/>
    </source>
</evidence>
<name>A0A6B0SEU2_9EURY</name>
<feature type="region of interest" description="Disordered" evidence="17">
    <location>
        <begin position="1040"/>
        <end position="1077"/>
    </location>
</feature>
<feature type="transmembrane region" description="Helical" evidence="18">
    <location>
        <begin position="546"/>
        <end position="569"/>
    </location>
</feature>
<dbReference type="RefSeq" id="WP_159525789.1">
    <property type="nucleotide sequence ID" value="NZ_WUUU01000033.1"/>
</dbReference>
<dbReference type="PANTHER" id="PTHR13872:SF1">
    <property type="entry name" value="DOLICHYL-DIPHOSPHOOLIGOSACCHARIDE--PROTEIN GLYCOSYLTRANSFERASE SUBUNIT STT3B"/>
    <property type="match status" value="1"/>
</dbReference>
<evidence type="ECO:0000256" key="4">
    <source>
        <dbReference type="ARBA" id="ARBA00004922"/>
    </source>
</evidence>
<evidence type="ECO:0000256" key="13">
    <source>
        <dbReference type="ARBA" id="ARBA00023136"/>
    </source>
</evidence>
<evidence type="ECO:0000256" key="16">
    <source>
        <dbReference type="ARBA" id="ARBA00034066"/>
    </source>
</evidence>
<gene>
    <name evidence="22" type="ORF">GRX66_06320</name>
</gene>
<evidence type="ECO:0000259" key="21">
    <source>
        <dbReference type="Pfam" id="PF22627"/>
    </source>
</evidence>
<dbReference type="Gene3D" id="2.60.40.3390">
    <property type="match status" value="1"/>
</dbReference>
<keyword evidence="11" id="KW-0460">Magnesium</keyword>
<dbReference type="InterPro" id="IPR041154">
    <property type="entry name" value="AglB_P1"/>
</dbReference>
<evidence type="ECO:0000259" key="20">
    <source>
        <dbReference type="Pfam" id="PF18079"/>
    </source>
</evidence>
<dbReference type="OrthoDB" id="82393at2157"/>
<keyword evidence="14" id="KW-0464">Manganese</keyword>
<dbReference type="GO" id="GO:0005886">
    <property type="term" value="C:plasma membrane"/>
    <property type="evidence" value="ECO:0007669"/>
    <property type="project" value="UniProtKB-SubCell"/>
</dbReference>
<evidence type="ECO:0000256" key="6">
    <source>
        <dbReference type="ARBA" id="ARBA00012602"/>
    </source>
</evidence>
<feature type="transmembrane region" description="Helical" evidence="18">
    <location>
        <begin position="222"/>
        <end position="239"/>
    </location>
</feature>
<feature type="transmembrane region" description="Helical" evidence="18">
    <location>
        <begin position="490"/>
        <end position="507"/>
    </location>
</feature>
<comment type="pathway">
    <text evidence="4">Protein modification; protein glycosylation.</text>
</comment>